<dbReference type="InterPro" id="IPR002048">
    <property type="entry name" value="EF_hand_dom"/>
</dbReference>
<proteinExistence type="predicted"/>
<dbReference type="InterPro" id="IPR011990">
    <property type="entry name" value="TPR-like_helical_dom_sf"/>
</dbReference>
<dbReference type="PANTHER" id="PTHR10161:SF57">
    <property type="entry name" value="PROTEIN WITH METALLOPHOSPHATASE DOMAIN"/>
    <property type="match status" value="1"/>
</dbReference>
<feature type="compositionally biased region" description="Acidic residues" evidence="5">
    <location>
        <begin position="700"/>
        <end position="724"/>
    </location>
</feature>
<dbReference type="Gene3D" id="3.60.21.10">
    <property type="match status" value="1"/>
</dbReference>
<dbReference type="SUPFAM" id="SSF47473">
    <property type="entry name" value="EF-hand"/>
    <property type="match status" value="1"/>
</dbReference>
<dbReference type="PROSITE" id="PS00018">
    <property type="entry name" value="EF_HAND_1"/>
    <property type="match status" value="1"/>
</dbReference>
<feature type="coiled-coil region" evidence="4">
    <location>
        <begin position="1193"/>
        <end position="1231"/>
    </location>
</feature>
<dbReference type="GO" id="GO:0005509">
    <property type="term" value="F:calcium ion binding"/>
    <property type="evidence" value="ECO:0007669"/>
    <property type="project" value="InterPro"/>
</dbReference>
<feature type="compositionally biased region" description="Basic and acidic residues" evidence="5">
    <location>
        <begin position="4713"/>
        <end position="4740"/>
    </location>
</feature>
<dbReference type="SUPFAM" id="SSF56300">
    <property type="entry name" value="Metallo-dependent phosphatases"/>
    <property type="match status" value="1"/>
</dbReference>
<reference evidence="7 8" key="1">
    <citation type="submission" date="2016-02" db="EMBL/GenBank/DDBJ databases">
        <title>Genome analysis of coral dinoflagellate symbionts highlights evolutionary adaptations to a symbiotic lifestyle.</title>
        <authorList>
            <person name="Aranda M."/>
            <person name="Li Y."/>
            <person name="Liew Y.J."/>
            <person name="Baumgarten S."/>
            <person name="Simakov O."/>
            <person name="Wilson M."/>
            <person name="Piel J."/>
            <person name="Ashoor H."/>
            <person name="Bougouffa S."/>
            <person name="Bajic V.B."/>
            <person name="Ryu T."/>
            <person name="Ravasi T."/>
            <person name="Bayer T."/>
            <person name="Micklem G."/>
            <person name="Kim H."/>
            <person name="Bhak J."/>
            <person name="Lajeunesse T.C."/>
            <person name="Voolstra C.R."/>
        </authorList>
    </citation>
    <scope>NUCLEOTIDE SEQUENCE [LARGE SCALE GENOMIC DNA]</scope>
    <source>
        <strain evidence="7 8">CCMP2467</strain>
    </source>
</reference>
<keyword evidence="3" id="KW-0106">Calcium</keyword>
<feature type="compositionally biased region" description="Acidic residues" evidence="5">
    <location>
        <begin position="4773"/>
        <end position="4790"/>
    </location>
</feature>
<dbReference type="InterPro" id="IPR029052">
    <property type="entry name" value="Metallo-depent_PP-like"/>
</dbReference>
<dbReference type="InterPro" id="IPR018247">
    <property type="entry name" value="EF_Hand_1_Ca_BS"/>
</dbReference>
<comment type="caution">
    <text evidence="7">The sequence shown here is derived from an EMBL/GenBank/DDBJ whole genome shotgun (WGS) entry which is preliminary data.</text>
</comment>
<protein>
    <submittedName>
        <fullName evidence="7">Tartrate-resistant acid phosphatase type 5</fullName>
    </submittedName>
</protein>
<feature type="coiled-coil region" evidence="4">
    <location>
        <begin position="1269"/>
        <end position="1296"/>
    </location>
</feature>
<dbReference type="SUPFAM" id="SSF48452">
    <property type="entry name" value="TPR-like"/>
    <property type="match status" value="1"/>
</dbReference>
<feature type="region of interest" description="Disordered" evidence="5">
    <location>
        <begin position="243"/>
        <end position="267"/>
    </location>
</feature>
<dbReference type="PANTHER" id="PTHR10161">
    <property type="entry name" value="TARTRATE-RESISTANT ACID PHOSPHATASE TYPE 5"/>
    <property type="match status" value="1"/>
</dbReference>
<dbReference type="OrthoDB" id="430345at2759"/>
<evidence type="ECO:0000256" key="4">
    <source>
        <dbReference type="SAM" id="Coils"/>
    </source>
</evidence>
<feature type="compositionally biased region" description="Polar residues" evidence="5">
    <location>
        <begin position="945"/>
        <end position="955"/>
    </location>
</feature>
<dbReference type="InterPro" id="IPR004843">
    <property type="entry name" value="Calcineurin-like_PHP"/>
</dbReference>
<evidence type="ECO:0000313" key="8">
    <source>
        <dbReference type="Proteomes" id="UP000186817"/>
    </source>
</evidence>
<gene>
    <name evidence="7" type="primary">ACP5</name>
    <name evidence="7" type="ORF">AK812_SmicGene18374</name>
</gene>
<feature type="compositionally biased region" description="Basic and acidic residues" evidence="5">
    <location>
        <begin position="2420"/>
        <end position="2440"/>
    </location>
</feature>
<evidence type="ECO:0000256" key="3">
    <source>
        <dbReference type="ARBA" id="ARBA00022837"/>
    </source>
</evidence>
<dbReference type="InterPro" id="IPR011992">
    <property type="entry name" value="EF-hand-dom_pair"/>
</dbReference>
<evidence type="ECO:0000256" key="1">
    <source>
        <dbReference type="ARBA" id="ARBA00022729"/>
    </source>
</evidence>
<evidence type="ECO:0000259" key="6">
    <source>
        <dbReference type="PROSITE" id="PS50222"/>
    </source>
</evidence>
<feature type="region of interest" description="Disordered" evidence="5">
    <location>
        <begin position="558"/>
        <end position="584"/>
    </location>
</feature>
<keyword evidence="2" id="KW-0378">Hydrolase</keyword>
<dbReference type="Gene3D" id="3.40.50.300">
    <property type="entry name" value="P-loop containing nucleotide triphosphate hydrolases"/>
    <property type="match status" value="1"/>
</dbReference>
<dbReference type="SUPFAM" id="SSF52540">
    <property type="entry name" value="P-loop containing nucleoside triphosphate hydrolases"/>
    <property type="match status" value="1"/>
</dbReference>
<dbReference type="GO" id="GO:0016787">
    <property type="term" value="F:hydrolase activity"/>
    <property type="evidence" value="ECO:0007669"/>
    <property type="project" value="UniProtKB-KW"/>
</dbReference>
<evidence type="ECO:0000256" key="5">
    <source>
        <dbReference type="SAM" id="MobiDB-lite"/>
    </source>
</evidence>
<evidence type="ECO:0000256" key="2">
    <source>
        <dbReference type="ARBA" id="ARBA00022801"/>
    </source>
</evidence>
<name>A0A1Q9DVA7_SYMMI</name>
<keyword evidence="1" id="KW-0732">Signal</keyword>
<dbReference type="InterPro" id="IPR014903">
    <property type="entry name" value="DUF1796"/>
</dbReference>
<dbReference type="InterPro" id="IPR027417">
    <property type="entry name" value="P-loop_NTPase"/>
</dbReference>
<feature type="compositionally biased region" description="Low complexity" evidence="5">
    <location>
        <begin position="818"/>
        <end position="845"/>
    </location>
</feature>
<feature type="region of interest" description="Disordered" evidence="5">
    <location>
        <begin position="5389"/>
        <end position="5412"/>
    </location>
</feature>
<feature type="compositionally biased region" description="Acidic residues" evidence="5">
    <location>
        <begin position="677"/>
        <end position="686"/>
    </location>
</feature>
<dbReference type="Pfam" id="PF00149">
    <property type="entry name" value="Metallophos"/>
    <property type="match status" value="1"/>
</dbReference>
<feature type="region of interest" description="Disordered" evidence="5">
    <location>
        <begin position="645"/>
        <end position="913"/>
    </location>
</feature>
<evidence type="ECO:0000313" key="7">
    <source>
        <dbReference type="EMBL" id="OLP99110.1"/>
    </source>
</evidence>
<accession>A0A1Q9DVA7</accession>
<feature type="compositionally biased region" description="Basic and acidic residues" evidence="5">
    <location>
        <begin position="979"/>
        <end position="991"/>
    </location>
</feature>
<dbReference type="InterPro" id="IPR051558">
    <property type="entry name" value="Metallophosphoesterase_PAP"/>
</dbReference>
<feature type="domain" description="EF-hand" evidence="6">
    <location>
        <begin position="2120"/>
        <end position="2155"/>
    </location>
</feature>
<dbReference type="PROSITE" id="PS50222">
    <property type="entry name" value="EF_HAND_2"/>
    <property type="match status" value="1"/>
</dbReference>
<feature type="compositionally biased region" description="Acidic residues" evidence="5">
    <location>
        <begin position="960"/>
        <end position="978"/>
    </location>
</feature>
<feature type="compositionally biased region" description="Polar residues" evidence="5">
    <location>
        <begin position="256"/>
        <end position="265"/>
    </location>
</feature>
<dbReference type="Gene3D" id="1.10.238.10">
    <property type="entry name" value="EF-hand"/>
    <property type="match status" value="1"/>
</dbReference>
<keyword evidence="8" id="KW-1185">Reference proteome</keyword>
<dbReference type="Gene3D" id="1.25.40.10">
    <property type="entry name" value="Tetratricopeptide repeat domain"/>
    <property type="match status" value="1"/>
</dbReference>
<feature type="compositionally biased region" description="Basic and acidic residues" evidence="5">
    <location>
        <begin position="1024"/>
        <end position="1056"/>
    </location>
</feature>
<feature type="compositionally biased region" description="Low complexity" evidence="5">
    <location>
        <begin position="4748"/>
        <end position="4762"/>
    </location>
</feature>
<feature type="compositionally biased region" description="Polar residues" evidence="5">
    <location>
        <begin position="1062"/>
        <end position="1072"/>
    </location>
</feature>
<keyword evidence="4" id="KW-0175">Coiled coil</keyword>
<organism evidence="7 8">
    <name type="scientific">Symbiodinium microadriaticum</name>
    <name type="common">Dinoflagellate</name>
    <name type="synonym">Zooxanthella microadriatica</name>
    <dbReference type="NCBI Taxonomy" id="2951"/>
    <lineage>
        <taxon>Eukaryota</taxon>
        <taxon>Sar</taxon>
        <taxon>Alveolata</taxon>
        <taxon>Dinophyceae</taxon>
        <taxon>Suessiales</taxon>
        <taxon>Symbiodiniaceae</taxon>
        <taxon>Symbiodinium</taxon>
    </lineage>
</organism>
<dbReference type="Pfam" id="PF08795">
    <property type="entry name" value="DUF1796"/>
    <property type="match status" value="2"/>
</dbReference>
<feature type="region of interest" description="Disordered" evidence="5">
    <location>
        <begin position="926"/>
        <end position="1090"/>
    </location>
</feature>
<feature type="compositionally biased region" description="Low complexity" evidence="5">
    <location>
        <begin position="741"/>
        <end position="768"/>
    </location>
</feature>
<sequence>MLNNLRYTWLRNSAFAFRVRTAALIPQAAPKQGRTQGAALCGKRLTICDSSTNAPAGVREFTQTGRGAKSVSSSDSSEFRIMARESMFRILVFAACLRLYHARLLLFWAVDSSRRTQDMVKQNVRHVEDAGIPHDVILAHYRGSQNDWDHTWYQEHVSESLVARGYKFRLMQKAYKDGLWEKRYEFIWALDSDIDLSKADLPHFLEMARLSRSPIVGPTFVQANGKPLVPLLVQEHSAVVRREGHAPSRGSRRHAQQISGPNVIQSPDRGCDFRHTDFVELTAPLLKSEVLQLVLRDCRSCIQDKSDWGLDMMWCKYASKRLKNQACALIDSAPVVHLDAQLCNHLLFETCSPVRRVDQTRYPMTVGTNALRSFMVSRSTVQAISMDGHEKVIAKCADNPPATGVVLGVAEMLKPENDDAVLTCLARALDMYENVDCVIYDRMCWLLPTITKKGQHQQIGYWCIDKFHAKGHCGNCRCSPLNHPRHQRRLAKVNTYISEQFFCWFRVYASTMNMMTASTHRFTVLVYVRRHNALILENQATYLNPFSAHRKTMKKAQIHRRPVSEKQRSIRKPQSFQPAPEDEELKQGIDITGSQAPEKCQDFYRALHAVQATYGAYWSDHRVLDCKRRGEGLVEIPEDIEMGARIATSSKKRQSKPAKAENSTRQKAGKAAKDNEADPPEEDVGDDGLPMESQSKDTEGDGDGSDNSEESSPGSEEEEEEDNEAAPSRKTGKATRTGNNASSEASPSKKSKSSKTSSSSDSSWASEADGGKRGEADGSDEELSTAKSSPGSEEEEEEDNEAAPSRKTGKATRTGNNASSEASPSKKSKSSKTSSSSDSSWASEADGGKRGEADGSDEDADVRDVDTGGNASHSKAEEAPARSTPSEGIFKVKASQAAEPTPDDGILPSNSRLSIGELAPTAVSAVENNTLRKTPQGRRKATDVAMNQGSENTYQGSSVESEDLSLGDEEDLDLDWPEAEEKVKSRQEAKHVTSSAKTKPGSRHGQDATIEIQEVSQSATPDPVRTEDLSARAFEETEHRLREDIESLRKLEEELQLRGPKGTSQPKQTNAQKAEGSAASHKRRKGPAAAAVQQAVSLLEIGSAPASVEELQTLQIEQLAAGQREVAMKAAQEVADSSASPMTAEQLDRTRRAALQSVEHAVAEQVNAQERQQTAKAVGAMSELFAGVQSDRKAIASNMVKRLQADLTETKEQAQKDHQVEEQKVSVLLERLDHLRSQPEHSNEDKLLISRARQILELKAQVQWDNQRLSKEKEDELALKVQIKQLEEKLRRQRHASLHEAARRKPFHNRASARRIAVDVDHSGRTLSVERADPPMNAGLSFAQVNGIFPLNLTSPSQSRPWAATALGKAGCMEFCADTDNTEPDVSLDSLRRHLRRGLDPADPLEFQIRRPAGILAVVGAAGLITLKVLRQILAVAPAGHINAGVPRAGRTYFFSVGDFGVSACETAFKENQLESGGGRRVAAAMEHLAKGLQPKFILSLGDNFYIRGVKDSEDPQFEESFEKIYSYGHLKEIPWQITLGDHDHRGNISALLLRPQRNPRWRLPSPYYTFELPAGNRQVRFLILDSVGLEGGMLAHTPKGRRFEQDLSEDFAGRKAGEAQWGWLSRTLAGEDESDDEASLQVVVGHRPIRSLADRGKYGSAPPEAAVAEALKAALVKASKPVVYLHGHDHVMQHFRESGQEVHHLGNGVGGMGLHPLKNCSNCSEFQWGTSAHGFAVHELAKNFLATHFVDAMTQQVLHTELNLTPDIILAYGGVADTGCCDHGPGTPVTCCIQQQVQSLRVRGLDRLRQRIQQDIRQKPGHLLVCLETALPCEPRPSIGFVVGTWFAKHVSEQGLPEAFEDRRQGSLSEVLALLAVLDFLTAADGGYTATRVLTVKAAQDVPCLARAELRLIFGPVEADPVRATAVMRLLRGSNAGEELLCILKQMLPALATEEDFEQLREPCQLLLAASRCLSEDPEEAAKQALEILRLKPSSVSADELEALGVALGDRNPLDYFGVELYRSGVQRILECFSAWTGDSAFEKTQPRIKATLTVLATTAAPCYNSGTPFWESKFNSSACPHASCIQELRRHIGQSFLERRFARLRGQSLDAGSPGDTPKEQTWHRLFDEVDTDKNGVISMEEWWKALEDDCNRELRRLFQFEDLKMKKLLRKLFKSSVHEEAESSVSRDEFVLTCRMAERDELLWHFVHMVAGHDMESADCRSVATEDVEGILKWNRSNIEEGLRKEHHIFKTYSVHLGIWQRLAESPLEAWRQHCEGICKPLEEIRKDISKAKLGQDFVYLGSGCDEIDKVLTGSFSEQLFVKVAFNTSKSRQDVSIFCQLILLQCHVLETIWESLFPTSCKEATREILEQCPELWLGIDYVFSDDRCCAFFSREGFEKWRKSDKWREIWNREKQAHEQVRRESSTTGSRLEDRESAALEDGASPSGIHRTDCHASTVVEQPEIGFADRLSENLEHASESNREKLQVHQPLTPTYMPDQRVCQTVYPGMFNINLFNFPSAAEQVDKCTDAMQAPPLDANSYLQTEAALYLYCDVLDKRGLLATTPEGPCKDFQDMLSVFTGYDAKDIHVQAMGFIQDEVEAVMLKAEIRPAETTIQKLRAVQQRLLSIKTACSSREFFDKFPANGGIQVSTTCCIDNMGGPASTSLAGCLSCSHLTAHMDIQEFAADMGAGCTYSESSDHVHEVLAHLSDLGLIDQVQVLQGIAGARRLYFNLRPRGAPTLEDLRTLQADLVEFFEARSGSSPLPALPYLRGSPVVIESAVYHLPSGPTARGKSTLRCHLDITDESGWLHQQGGHRCTSEFLRILKKIASHFRLTSLEFPSVQMWQLKTREYTMDFQVLAPCSTESRTIQQLLWALHQRGLHEWTAVDVDDAIFRGVTVKRPARVCAHTATAVMGECHSWQLRSSEGHQGFMNFVIWAELEVVDRLGAIKRNGATHLATLLADCLHVVTGIEPARLSILNVAPMPRSELQRQPGAAGMQAAATLVYSVKLEIDFSRCVAHEEDLQCIMEGTRSLHSSAVLRRWGHLPFFKQYFINGFVSREIQTCDHHSGKTEQKLVGDAWKAQPKVAAHLDLRCKVGSFHCRGHGWPMLLAEMLSEALHQACSIAKDDIVITCVQLRAASQQRSGLVSGFLEATEKLELEAKVASDSSDDEKGDGCRRGLSDILSETPLASYTVEMEVILHDARDASQELKRVATSLRRFHSQAVRRKFGTLPFFREFDFDIGIQLFRSSSCHLGSSNKPLEEHMRPCRRISASPLIHQYSPVVLAGPSVQSQVDILDDFIVFDGYTNIVQRGRAPLEYGPPVAEQQIRAWFLEALDFHLKEENLEVSSIPDASGTALAIRPPDREPLHFDGLWLRVTGVRSRSAQTEKLQKRTLKPSEAGAEAARVASGFLAYAIDFEVRRLGPGLGDDSSAVPNGRYVALADQVRAVLHGCLLHLHRMPTLKKKLKFYRHFEFDHGIQLDLIRHQESRSIGEQTHCEPCEAGLSADATKFSSTPRTFTVGVRFHSAGCTEATAKPTTSAVKISMAALLGLEPCQMEIASVEMKATWCEAELQIRTLTHAPAVAETEALGTKLASLHQNGICSTSCQQLGSWKPVAVVAPALDEDAQPELAVAIQLQLLPPSNSVAPLGEREQQQLKAELERKTGFSRQLRMTSLRQSSGSAILDFAIIGLRKERAGLLKAFWDAALDHSTSVTEQWSGRVVDVKMVEAAQLRSSCPTGSLRSFASETSAISATLGLREAIKDYIHLCRTGGAGSLERQVGLLKHILEILNKIEIPAGVASPCVVQHKHHLAKHGVAASLLQSFSSVLLEVVERHGTLGHQEERAIKGYFLSQDWRPEEMRYALRALTWVLADDTSKAGKGCAHVRPGSRSTLQAALLDRAAGLAEVIRIYQRFLASLHEEDLLCGIYRPCSVLQNLLLALQGIQSKPCAATLHAWLAGTDFLERLGRMLEAGRYRMAYGHAVALVFQVATQMTCKAYIARMDLEPKHSAIICENVNKLMKVMQMWSNMNRPNPSGTWSKSLQEAMDTSLPEFVDLLEQLLPAAHAPSPVDKLKEWTRTESDNINVILGLRRDPDTFRWSWKDDYDMSKRHSLLAFASGLCHHLMATTVKVVSRAKWEPGMQESDMMDQLPDGESRVDAETEQIMLVSLGCFCGPKLSFKNIGRGAETLPFDWMRTRHEGLVHFLRNGWDESTGWNGFFEFNSKKVVPGVSMTTYRSYYHSFWHDDPTDPGMHERYQRRISRFNNIDATSKPVLFVRTVPTTQELKVVPELLELLIKRHGKHACLLLIIDFQKTADGPALVEGMDNIMVHYLAGSKHVNQEGLPAPPYGEAVILALDWIVGRPVSVMQFDGWDTIMKCADPTDWGLNGLGGLWAFEPSLDCPEEEPLEPLPDPLPQLPPLTSTMLIETWARKAVDEDRPNVDDMKVVSLGSSGLVKASLLAMGIDSPELPFDWLQISDSGVLHFIRHGWEAPTREGLGAGGQRPSEKHGFFDYMTRRSVPGTSLVMCRSYVHSFWHDDPAKPEVREKFTRLFSQFDELVKEERSLKLFVRSVATSSELGRAHDLMEAVTAKFGKQAALLLICDFQSKVQGPHMVDPYEDLLVYFLEGSAHKEAIPYKKPILAALDWIAGMELQVDVASDFKALEALAEPTLWGLRGLGGFNAFEMLPPDDDSEWQPGPEEKWLVDAKIEADNDNNAAEKRKQSNKRSRVDGDPAPKRRVRSKAFAGAEGSGRAAAKGRAPKKQATETEPGDDEHEPELDDSDLDSSDLDATLMAVGGRDLEESGLLAQRIHARRQNRKKKKKRRKKTTRKAALQFSRENCQATPEARALLSRGQQQFYCGEFADAIETMRAVIREQPGLADPYHVLHQVYTELGEEKKAIHHLILCAYFTKPAADARPLWQKIGYASTRLSLVDQACYAFKRSLPPRGSRTEDDWRSLWELSKLLFQKGSHDQGIEVLYELYEETEEPQLAVEVAKKLVRRHRWKECLALLESCVQKGREASSLQLAQIYYPSFIKESAIRRLQQWEGREGDVFLVSNFPVRGLQRVLTCLVEGRDNPWEGGLLDKPYYCEAGASKRGVDEYLGEANAWHFRRCFKTHAFPHLFPCRYPFPKSHADSVPPKVLVLVADPRHAFAVWWQTLGQLEPDVSLDLDFGNFLKIVAQQGWCLFGNYIEHAAAWAREEELYPHNVRLCMADRLGSLDPQDVRSELRDIADFLMIPPERADRVVDSIFRRPADACSSLSKDRLVDHAVLQGGHIVENTGRNLYQFQDAYDTVDGLVQDMWRQMFLMLGRTGSSCLVEAAQKALQGSASLPPIVKTGVFRGEDAHNGGTCRPCVFHLRGICRDTAETCFYCHMDGHQRTKRASHRVRKQRQLQRELRAPSPDPFD</sequence>
<feature type="compositionally biased region" description="Basic residues" evidence="5">
    <location>
        <begin position="5389"/>
        <end position="5398"/>
    </location>
</feature>
<feature type="region of interest" description="Disordered" evidence="5">
    <location>
        <begin position="4713"/>
        <end position="4790"/>
    </location>
</feature>
<feature type="compositionally biased region" description="Acidic residues" evidence="5">
    <location>
        <begin position="792"/>
        <end position="801"/>
    </location>
</feature>
<dbReference type="EMBL" id="LSRX01000374">
    <property type="protein sequence ID" value="OLP99110.1"/>
    <property type="molecule type" value="Genomic_DNA"/>
</dbReference>
<dbReference type="Proteomes" id="UP000186817">
    <property type="component" value="Unassembled WGS sequence"/>
</dbReference>
<feature type="region of interest" description="Disordered" evidence="5">
    <location>
        <begin position="2420"/>
        <end position="2455"/>
    </location>
</feature>